<dbReference type="OrthoDB" id="5242013at2"/>
<dbReference type="SUPFAM" id="SSF55874">
    <property type="entry name" value="ATPase domain of HSP90 chaperone/DNA topoisomerase II/histidine kinase"/>
    <property type="match status" value="1"/>
</dbReference>
<dbReference type="Gene3D" id="3.30.565.10">
    <property type="entry name" value="Histidine kinase-like ATPase, C-terminal domain"/>
    <property type="match status" value="1"/>
</dbReference>
<evidence type="ECO:0000313" key="4">
    <source>
        <dbReference type="Proteomes" id="UP000031121"/>
    </source>
</evidence>
<dbReference type="Pfam" id="PF02518">
    <property type="entry name" value="HATPase_c"/>
    <property type="match status" value="1"/>
</dbReference>
<reference evidence="4" key="1">
    <citation type="submission" date="2014-08" db="EMBL/GenBank/DDBJ databases">
        <title>Coriobacteriaceae sp. complete genome.</title>
        <authorList>
            <person name="Looft T."/>
            <person name="Bayles D.O."/>
            <person name="Stanton T.B."/>
        </authorList>
    </citation>
    <scope>NUCLEOTIDE SEQUENCE [LARGE SCALE GENOMIC DNA]</scope>
    <source>
        <strain evidence="4">68-1-3</strain>
    </source>
</reference>
<keyword evidence="4" id="KW-1185">Reference proteome</keyword>
<dbReference type="CDD" id="cd00075">
    <property type="entry name" value="HATPase"/>
    <property type="match status" value="1"/>
</dbReference>
<dbReference type="AlphaFoldDB" id="A0A0A8BA06"/>
<feature type="region of interest" description="Disordered" evidence="1">
    <location>
        <begin position="291"/>
        <end position="311"/>
    </location>
</feature>
<name>A0A0A8BA06_9ACTN</name>
<dbReference type="InterPro" id="IPR003594">
    <property type="entry name" value="HATPase_dom"/>
</dbReference>
<protein>
    <recommendedName>
        <fullName evidence="2">Histidine kinase/HSP90-like ATPase domain-containing protein</fullName>
    </recommendedName>
</protein>
<feature type="domain" description="Histidine kinase/HSP90-like ATPase" evidence="2">
    <location>
        <begin position="50"/>
        <end position="152"/>
    </location>
</feature>
<proteinExistence type="predicted"/>
<dbReference type="STRING" id="1531429.JI75_04105"/>
<gene>
    <name evidence="3" type="ORF">JI75_04105</name>
</gene>
<evidence type="ECO:0000313" key="3">
    <source>
        <dbReference type="EMBL" id="AJC11972.1"/>
    </source>
</evidence>
<evidence type="ECO:0000256" key="1">
    <source>
        <dbReference type="SAM" id="MobiDB-lite"/>
    </source>
</evidence>
<dbReference type="HOGENOM" id="CLU_741277_0_0_11"/>
<evidence type="ECO:0000259" key="2">
    <source>
        <dbReference type="Pfam" id="PF02518"/>
    </source>
</evidence>
<sequence length="365" mass="39546">MDGDSLIGFVERVSGDAHLRVEEDLGGGFVRLRTSEAERRQAVQDIRSSEDIVIELLRNARDAHASQIFVASSKEGDARSFTVVDDGDGIPPSMHRRVFDSRVTSKLDTSHLDKWGIHGRGMALFSISENAERAFVQDSLPGLGTSIRVVTDLKKVGERKDQSTLPRFIKGEGSEVAVRGPRNIARCCFEFAIEARNSCRVRLGSPTEVAAALYEHGCASLSELDRMFCADPSKLPLAKRLATAQDPADFASLAAGLGLDISPRSARRILDGDIDPAPDLLEAVVIEPADGPAKPKGGSRRPHAACGPSPSFDRADVDSLKRSTLRAFAGFADKYYLSDDVEPSVRIERGRVVVSVPLVVRDDVP</sequence>
<dbReference type="EMBL" id="CP009302">
    <property type="protein sequence ID" value="AJC11972.1"/>
    <property type="molecule type" value="Genomic_DNA"/>
</dbReference>
<dbReference type="InterPro" id="IPR036890">
    <property type="entry name" value="HATPase_C_sf"/>
</dbReference>
<reference evidence="3 4" key="2">
    <citation type="journal article" date="2015" name="Genome Announc.">
        <title>Complete Genome Sequence of Coriobacteriaceae Strain 68-1-3, a Novel Mucus-Degrading Isolate from the Swine Intestinal Tract.</title>
        <authorList>
            <person name="Looft T."/>
            <person name="Bayles D.O."/>
            <person name="Alt D.P."/>
            <person name="Stanton T.B."/>
        </authorList>
    </citation>
    <scope>NUCLEOTIDE SEQUENCE [LARGE SCALE GENOMIC DNA]</scope>
    <source>
        <strain evidence="3 4">68-1-3</strain>
    </source>
</reference>
<organism evidence="3 4">
    <name type="scientific">Berryella intestinalis</name>
    <dbReference type="NCBI Taxonomy" id="1531429"/>
    <lineage>
        <taxon>Bacteria</taxon>
        <taxon>Bacillati</taxon>
        <taxon>Actinomycetota</taxon>
        <taxon>Coriobacteriia</taxon>
        <taxon>Eggerthellales</taxon>
        <taxon>Eggerthellaceae</taxon>
        <taxon>Berryella</taxon>
    </lineage>
</organism>
<dbReference type="KEGG" id="cbac:JI75_04105"/>
<dbReference type="Proteomes" id="UP000031121">
    <property type="component" value="Chromosome"/>
</dbReference>
<accession>A0A0A8BA06</accession>